<evidence type="ECO:0000313" key="1">
    <source>
        <dbReference type="EMBL" id="GMH07191.1"/>
    </source>
</evidence>
<dbReference type="EMBL" id="BSYO01000007">
    <property type="protein sequence ID" value="GMH07191.1"/>
    <property type="molecule type" value="Genomic_DNA"/>
</dbReference>
<evidence type="ECO:0000313" key="2">
    <source>
        <dbReference type="Proteomes" id="UP001279734"/>
    </source>
</evidence>
<proteinExistence type="predicted"/>
<reference evidence="1" key="1">
    <citation type="submission" date="2023-05" db="EMBL/GenBank/DDBJ databases">
        <title>Nepenthes gracilis genome sequencing.</title>
        <authorList>
            <person name="Fukushima K."/>
        </authorList>
    </citation>
    <scope>NUCLEOTIDE SEQUENCE</scope>
    <source>
        <strain evidence="1">SING2019-196</strain>
    </source>
</reference>
<dbReference type="Proteomes" id="UP001279734">
    <property type="component" value="Unassembled WGS sequence"/>
</dbReference>
<protein>
    <submittedName>
        <fullName evidence="1">Uncharacterized protein</fullName>
    </submittedName>
</protein>
<gene>
    <name evidence="1" type="ORF">Nepgr_009031</name>
</gene>
<accession>A0AAD3SAL8</accession>
<dbReference type="AlphaFoldDB" id="A0AAD3SAL8"/>
<keyword evidence="2" id="KW-1185">Reference proteome</keyword>
<sequence>MEITCVSIFCAFYEEKTEMTEWLIYYSGRGRRLVRRGSLIQSLVRCGGHRIEVDAGDVSVFEKAGFDGESINGVIKTVETTNDFLIEMPWEWSSEPLTLRIDVASDGCSFPCLSNKSKISTMILECNPNMDVFRRLQCINFFLTHGNKSISSEANRERIKGRIPANWLFDITMIFSSLKLPQNVIVQLKSSSIFNQYASRQ</sequence>
<name>A0AAD3SAL8_NEPGR</name>
<organism evidence="1 2">
    <name type="scientific">Nepenthes gracilis</name>
    <name type="common">Slender pitcher plant</name>
    <dbReference type="NCBI Taxonomy" id="150966"/>
    <lineage>
        <taxon>Eukaryota</taxon>
        <taxon>Viridiplantae</taxon>
        <taxon>Streptophyta</taxon>
        <taxon>Embryophyta</taxon>
        <taxon>Tracheophyta</taxon>
        <taxon>Spermatophyta</taxon>
        <taxon>Magnoliopsida</taxon>
        <taxon>eudicotyledons</taxon>
        <taxon>Gunneridae</taxon>
        <taxon>Pentapetalae</taxon>
        <taxon>Caryophyllales</taxon>
        <taxon>Nepenthaceae</taxon>
        <taxon>Nepenthes</taxon>
    </lineage>
</organism>
<comment type="caution">
    <text evidence="1">The sequence shown here is derived from an EMBL/GenBank/DDBJ whole genome shotgun (WGS) entry which is preliminary data.</text>
</comment>